<dbReference type="AlphaFoldDB" id="A0A922ISM3"/>
<keyword evidence="3 7" id="KW-0863">Zinc-finger</keyword>
<name>A0A922ISM3_SCHHA</name>
<dbReference type="Gene3D" id="2.20.25.420">
    <property type="entry name" value="ZPR1, zinc finger domain"/>
    <property type="match status" value="2"/>
</dbReference>
<dbReference type="GO" id="GO:0008270">
    <property type="term" value="F:zinc ion binding"/>
    <property type="evidence" value="ECO:0007669"/>
    <property type="project" value="UniProtKB-KW"/>
</dbReference>
<feature type="region of interest" description="Disordered" evidence="5">
    <location>
        <begin position="423"/>
        <end position="443"/>
    </location>
</feature>
<dbReference type="Pfam" id="PF03367">
    <property type="entry name" value="Zn_ribbon_ZPR1"/>
    <property type="match status" value="2"/>
</dbReference>
<dbReference type="KEGG" id="shx:MS3_00007013"/>
<evidence type="ECO:0000256" key="3">
    <source>
        <dbReference type="ARBA" id="ARBA00022771"/>
    </source>
</evidence>
<dbReference type="FunFam" id="2.20.25.420:FF:000002">
    <property type="entry name" value="Zinc finger protein ZPR1"/>
    <property type="match status" value="1"/>
</dbReference>
<dbReference type="SMART" id="SM00709">
    <property type="entry name" value="Zpr1"/>
    <property type="match status" value="2"/>
</dbReference>
<feature type="domain" description="Zinc finger ZPR1-type" evidence="6">
    <location>
        <begin position="19"/>
        <end position="175"/>
    </location>
</feature>
<protein>
    <submittedName>
        <fullName evidence="7">Nucleolar zinc-finger protein</fullName>
    </submittedName>
</protein>
<dbReference type="PANTHER" id="PTHR10876">
    <property type="entry name" value="ZINC FINGER PROTEIN ZPR1"/>
    <property type="match status" value="1"/>
</dbReference>
<dbReference type="NCBIfam" id="TIGR00310">
    <property type="entry name" value="ZPR1_znf"/>
    <property type="match status" value="2"/>
</dbReference>
<evidence type="ECO:0000256" key="2">
    <source>
        <dbReference type="ARBA" id="ARBA00022723"/>
    </source>
</evidence>
<reference evidence="7" key="4">
    <citation type="journal article" date="2022" name="PLoS Pathog.">
        <title>Chromosome-level genome of Schistosoma haematobium underpins genome-wide explorations of molecular variation.</title>
        <authorList>
            <person name="Stroehlein A.J."/>
            <person name="Korhonen P.K."/>
            <person name="Lee V.V."/>
            <person name="Ralph S.A."/>
            <person name="Mentink-Kane M."/>
            <person name="You H."/>
            <person name="McManus D.P."/>
            <person name="Tchuente L.T."/>
            <person name="Stothard J.R."/>
            <person name="Kaur P."/>
            <person name="Dudchenko O."/>
            <person name="Aiden E.L."/>
            <person name="Yang B."/>
            <person name="Yang H."/>
            <person name="Emery A.M."/>
            <person name="Webster B.L."/>
            <person name="Brindley P.J."/>
            <person name="Rollinson D."/>
            <person name="Chang B.C.H."/>
            <person name="Gasser R.B."/>
            <person name="Young N.D."/>
        </authorList>
    </citation>
    <scope>NUCLEOTIDE SEQUENCE</scope>
</reference>
<reference evidence="7" key="1">
    <citation type="journal article" date="2012" name="Nat. Genet.">
        <title>Whole-genome sequence of Schistosoma haematobium.</title>
        <authorList>
            <person name="Young N.D."/>
            <person name="Jex A.R."/>
            <person name="Li B."/>
            <person name="Liu S."/>
            <person name="Yang L."/>
            <person name="Xiong Z."/>
            <person name="Li Y."/>
            <person name="Cantacessi C."/>
            <person name="Hall R.S."/>
            <person name="Xu X."/>
            <person name="Chen F."/>
            <person name="Wu X."/>
            <person name="Zerlotini A."/>
            <person name="Oliveira G."/>
            <person name="Hofmann A."/>
            <person name="Zhang G."/>
            <person name="Fang X."/>
            <person name="Kang Y."/>
            <person name="Campbell B.E."/>
            <person name="Loukas A."/>
            <person name="Ranganathan S."/>
            <person name="Rollinson D."/>
            <person name="Rinaldi G."/>
            <person name="Brindley P.J."/>
            <person name="Yang H."/>
            <person name="Wang J."/>
            <person name="Wang J."/>
            <person name="Gasser R.B."/>
        </authorList>
    </citation>
    <scope>NUCLEOTIDE SEQUENCE</scope>
</reference>
<reference evidence="7" key="2">
    <citation type="journal article" date="2019" name="Gigascience">
        <title>High-quality Schistosoma haematobium genome achieved by single-molecule and long-range sequencing.</title>
        <authorList>
            <person name="Stroehlein A.J."/>
            <person name="Korhonen P.K."/>
            <person name="Chong T.M."/>
            <person name="Lim Y.L."/>
            <person name="Chan K.G."/>
            <person name="Webster B."/>
            <person name="Rollinson D."/>
            <person name="Brindley P.J."/>
            <person name="Gasser R.B."/>
            <person name="Young N.D."/>
        </authorList>
    </citation>
    <scope>NUCLEOTIDE SEQUENCE</scope>
</reference>
<dbReference type="CTD" id="24589568"/>
<gene>
    <name evidence="7" type="primary">ZPR1_1</name>
    <name evidence="7" type="ORF">MS3_00007013</name>
</gene>
<comment type="caution">
    <text evidence="7">The sequence shown here is derived from an EMBL/GenBank/DDBJ whole genome shotgun (WGS) entry which is preliminary data.</text>
</comment>
<comment type="similarity">
    <text evidence="1">Belongs to the ZPR1 family.</text>
</comment>
<keyword evidence="2" id="KW-0479">Metal-binding</keyword>
<dbReference type="GeneID" id="24589568"/>
<evidence type="ECO:0000256" key="5">
    <source>
        <dbReference type="SAM" id="MobiDB-lite"/>
    </source>
</evidence>
<dbReference type="OrthoDB" id="308464at2759"/>
<keyword evidence="8" id="KW-1185">Reference proteome</keyword>
<feature type="domain" description="Zinc finger ZPR1-type" evidence="6">
    <location>
        <begin position="241"/>
        <end position="403"/>
    </location>
</feature>
<sequence>MIKELSAADEESEPLTIESLCTRCLHNGTTILMITKISYFREVVVSSFSCPHCGYENRSLIPASQVQDKGQRITFKANNVKDMNRRVVIPVGSTVSIPEYDSSFPFSDGVVSTIEGIITGFIDNLNSLQPERKEIQPDLALKIEKFIDQLRTLLKVDKPFSLVIDDPSGNGFIENYLAPNDDPQIEIETYVRTPEQNELLGLQSQPVEPLDDNVTDPNTTQEESNSETSKIEKDEVLLLNVNCPSCNALTENKMKVVDIPHFKEVILMAINCPACGYRDCEVRSGGGISPKGRHYKLRITNIYDLSRDILVSETAAIKLPEIDFESIGGTLGGRFTTIEGLLVAVSKQLVSTNPFIVGDSSTPEETTGKLGSIINQIKEITSGNKLNVLFELKDPSGNSYIQNLYAPDPDPELEMIEYERSEEENELLGLKDMKTEGYETTDT</sequence>
<evidence type="ECO:0000313" key="7">
    <source>
        <dbReference type="EMBL" id="KAH9585916.1"/>
    </source>
</evidence>
<evidence type="ECO:0000259" key="6">
    <source>
        <dbReference type="SMART" id="SM00709"/>
    </source>
</evidence>
<organism evidence="7 8">
    <name type="scientific">Schistosoma haematobium</name>
    <name type="common">Blood fluke</name>
    <dbReference type="NCBI Taxonomy" id="6185"/>
    <lineage>
        <taxon>Eukaryota</taxon>
        <taxon>Metazoa</taxon>
        <taxon>Spiralia</taxon>
        <taxon>Lophotrochozoa</taxon>
        <taxon>Platyhelminthes</taxon>
        <taxon>Trematoda</taxon>
        <taxon>Digenea</taxon>
        <taxon>Strigeidida</taxon>
        <taxon>Schistosomatoidea</taxon>
        <taxon>Schistosomatidae</taxon>
        <taxon>Schistosoma</taxon>
    </lineage>
</organism>
<dbReference type="InterPro" id="IPR040141">
    <property type="entry name" value="ZPR1"/>
</dbReference>
<evidence type="ECO:0000256" key="4">
    <source>
        <dbReference type="ARBA" id="ARBA00022833"/>
    </source>
</evidence>
<dbReference type="Gene3D" id="2.60.120.1040">
    <property type="entry name" value="ZPR1, A/B domain"/>
    <property type="match status" value="2"/>
</dbReference>
<evidence type="ECO:0000256" key="1">
    <source>
        <dbReference type="ARBA" id="ARBA00008354"/>
    </source>
</evidence>
<dbReference type="InterPro" id="IPR042451">
    <property type="entry name" value="ZPR1_A/B_dom"/>
</dbReference>
<dbReference type="GO" id="GO:0005634">
    <property type="term" value="C:nucleus"/>
    <property type="evidence" value="ECO:0007669"/>
    <property type="project" value="TreeGrafter"/>
</dbReference>
<dbReference type="InterPro" id="IPR004457">
    <property type="entry name" value="Znf_ZPR1"/>
</dbReference>
<dbReference type="Pfam" id="PF22794">
    <property type="entry name" value="jr-ZPR1"/>
    <property type="match status" value="2"/>
</dbReference>
<dbReference type="InterPro" id="IPR056180">
    <property type="entry name" value="ZPR1_jr_dom"/>
</dbReference>
<dbReference type="FunFam" id="2.60.120.1040:FF:000006">
    <property type="entry name" value="Zinc finger protein zpr1"/>
    <property type="match status" value="1"/>
</dbReference>
<accession>A0A922ISM3</accession>
<reference evidence="7" key="3">
    <citation type="submission" date="2021-06" db="EMBL/GenBank/DDBJ databases">
        <title>Chromosome-level genome assembly for S. haematobium.</title>
        <authorList>
            <person name="Stroehlein A.J."/>
        </authorList>
    </citation>
    <scope>NUCLEOTIDE SEQUENCE</scope>
</reference>
<dbReference type="PANTHER" id="PTHR10876:SF0">
    <property type="entry name" value="ZINC FINGER PROTEIN ZPR1"/>
    <property type="match status" value="1"/>
</dbReference>
<proteinExistence type="inferred from homology"/>
<keyword evidence="4" id="KW-0862">Zinc</keyword>
<dbReference type="EMBL" id="AMPZ03000004">
    <property type="protein sequence ID" value="KAH9585916.1"/>
    <property type="molecule type" value="Genomic_DNA"/>
</dbReference>
<evidence type="ECO:0000313" key="8">
    <source>
        <dbReference type="Proteomes" id="UP000471633"/>
    </source>
</evidence>
<feature type="region of interest" description="Disordered" evidence="5">
    <location>
        <begin position="201"/>
        <end position="230"/>
    </location>
</feature>
<dbReference type="Proteomes" id="UP000471633">
    <property type="component" value="Unassembled WGS sequence"/>
</dbReference>
<dbReference type="FunFam" id="2.20.25.420:FF:000001">
    <property type="entry name" value="Zinc finger protein ZPR1"/>
    <property type="match status" value="1"/>
</dbReference>
<dbReference type="InterPro" id="IPR042452">
    <property type="entry name" value="ZPR1_Znf1/2"/>
</dbReference>
<feature type="compositionally biased region" description="Polar residues" evidence="5">
    <location>
        <begin position="215"/>
        <end position="228"/>
    </location>
</feature>
<dbReference type="RefSeq" id="XP_051068468.1">
    <property type="nucleotide sequence ID" value="XM_051215267.1"/>
</dbReference>